<evidence type="ECO:0000313" key="3">
    <source>
        <dbReference type="Proteomes" id="UP000193067"/>
    </source>
</evidence>
<reference evidence="2 3" key="1">
    <citation type="journal article" date="2015" name="Biotechnol. Biofuels">
        <title>Enhanced degradation of softwood versus hardwood by the white-rot fungus Pycnoporus coccineus.</title>
        <authorList>
            <person name="Couturier M."/>
            <person name="Navarro D."/>
            <person name="Chevret D."/>
            <person name="Henrissat B."/>
            <person name="Piumi F."/>
            <person name="Ruiz-Duenas F.J."/>
            <person name="Martinez A.T."/>
            <person name="Grigoriev I.V."/>
            <person name="Riley R."/>
            <person name="Lipzen A."/>
            <person name="Berrin J.G."/>
            <person name="Master E.R."/>
            <person name="Rosso M.N."/>
        </authorList>
    </citation>
    <scope>NUCLEOTIDE SEQUENCE [LARGE SCALE GENOMIC DNA]</scope>
    <source>
        <strain evidence="2 3">BRFM310</strain>
    </source>
</reference>
<sequence length="267" mass="27769">MAAYNALSHGMSASALAGPVLTQRSSKMISLAPSPSLLPTPSFTPLASGHRPNKAELEARLAGAHARAYTRRLRQALALGHGKPPFPAAPQRTTRAAASSFQDGDVPTSTTTTTPSTTAGAASPLFRVAFPQAGMPSAFQVAPSPSMLPPPPPTPRPLFPRRRSRAPVRGPVVGLGLSFGASLSFSEEDAPLTPHHVFPDTLRRTPGAPLREKKPQESAAGASYFHLPADILSPAPGGRGQQAVGLGILNLDLGQETGVQQPFPVLL</sequence>
<dbReference type="AlphaFoldDB" id="A0A1Y2J0V8"/>
<organism evidence="2 3">
    <name type="scientific">Trametes coccinea (strain BRFM310)</name>
    <name type="common">Pycnoporus coccineus</name>
    <dbReference type="NCBI Taxonomy" id="1353009"/>
    <lineage>
        <taxon>Eukaryota</taxon>
        <taxon>Fungi</taxon>
        <taxon>Dikarya</taxon>
        <taxon>Basidiomycota</taxon>
        <taxon>Agaricomycotina</taxon>
        <taxon>Agaricomycetes</taxon>
        <taxon>Polyporales</taxon>
        <taxon>Polyporaceae</taxon>
        <taxon>Trametes</taxon>
    </lineage>
</organism>
<feature type="region of interest" description="Disordered" evidence="1">
    <location>
        <begin position="141"/>
        <end position="164"/>
    </location>
</feature>
<accession>A0A1Y2J0V8</accession>
<protein>
    <submittedName>
        <fullName evidence="2">Uncharacterized protein</fullName>
    </submittedName>
</protein>
<name>A0A1Y2J0V8_TRAC3</name>
<dbReference type="OrthoDB" id="2753918at2759"/>
<keyword evidence="3" id="KW-1185">Reference proteome</keyword>
<feature type="compositionally biased region" description="Low complexity" evidence="1">
    <location>
        <begin position="107"/>
        <end position="119"/>
    </location>
</feature>
<feature type="region of interest" description="Disordered" evidence="1">
    <location>
        <begin position="80"/>
        <end position="119"/>
    </location>
</feature>
<feature type="compositionally biased region" description="Low complexity" evidence="1">
    <location>
        <begin position="89"/>
        <end position="98"/>
    </location>
</feature>
<dbReference type="Proteomes" id="UP000193067">
    <property type="component" value="Unassembled WGS sequence"/>
</dbReference>
<evidence type="ECO:0000256" key="1">
    <source>
        <dbReference type="SAM" id="MobiDB-lite"/>
    </source>
</evidence>
<evidence type="ECO:0000313" key="2">
    <source>
        <dbReference type="EMBL" id="OSD06543.1"/>
    </source>
</evidence>
<proteinExistence type="predicted"/>
<feature type="compositionally biased region" description="Pro residues" evidence="1">
    <location>
        <begin position="146"/>
        <end position="158"/>
    </location>
</feature>
<gene>
    <name evidence="2" type="ORF">PYCCODRAFT_1422770</name>
</gene>
<feature type="region of interest" description="Disordered" evidence="1">
    <location>
        <begin position="192"/>
        <end position="219"/>
    </location>
</feature>
<dbReference type="EMBL" id="KZ084090">
    <property type="protein sequence ID" value="OSD06543.1"/>
    <property type="molecule type" value="Genomic_DNA"/>
</dbReference>